<dbReference type="InterPro" id="IPR058155">
    <property type="entry name" value="Skg3/CAF120-like_PH"/>
</dbReference>
<dbReference type="SMART" id="SM00233">
    <property type="entry name" value="PH"/>
    <property type="match status" value="1"/>
</dbReference>
<feature type="compositionally biased region" description="Pro residues" evidence="1">
    <location>
        <begin position="157"/>
        <end position="169"/>
    </location>
</feature>
<feature type="compositionally biased region" description="Polar residues" evidence="1">
    <location>
        <begin position="130"/>
        <end position="153"/>
    </location>
</feature>
<evidence type="ECO:0000259" key="2">
    <source>
        <dbReference type="SMART" id="SM00233"/>
    </source>
</evidence>
<keyword evidence="4" id="KW-1185">Reference proteome</keyword>
<dbReference type="OrthoDB" id="5563754at2759"/>
<name>A0A0D2PCV4_HYPSF</name>
<evidence type="ECO:0000313" key="3">
    <source>
        <dbReference type="EMBL" id="KJA26406.1"/>
    </source>
</evidence>
<protein>
    <recommendedName>
        <fullName evidence="2">PH domain-containing protein</fullName>
    </recommendedName>
</protein>
<feature type="region of interest" description="Disordered" evidence="1">
    <location>
        <begin position="1"/>
        <end position="212"/>
    </location>
</feature>
<evidence type="ECO:0000313" key="4">
    <source>
        <dbReference type="Proteomes" id="UP000054270"/>
    </source>
</evidence>
<accession>A0A0D2PCV4</accession>
<dbReference type="EMBL" id="KN817528">
    <property type="protein sequence ID" value="KJA26406.1"/>
    <property type="molecule type" value="Genomic_DNA"/>
</dbReference>
<feature type="compositionally biased region" description="Low complexity" evidence="1">
    <location>
        <begin position="32"/>
        <end position="58"/>
    </location>
</feature>
<feature type="compositionally biased region" description="Polar residues" evidence="1">
    <location>
        <begin position="85"/>
        <end position="100"/>
    </location>
</feature>
<proteinExistence type="predicted"/>
<dbReference type="AlphaFoldDB" id="A0A0D2PCV4"/>
<feature type="compositionally biased region" description="Low complexity" evidence="1">
    <location>
        <begin position="101"/>
        <end position="119"/>
    </location>
</feature>
<dbReference type="STRING" id="945553.A0A0D2PCV4"/>
<dbReference type="SUPFAM" id="SSF50729">
    <property type="entry name" value="PH domain-like"/>
    <property type="match status" value="1"/>
</dbReference>
<feature type="compositionally biased region" description="Polar residues" evidence="1">
    <location>
        <begin position="1"/>
        <end position="11"/>
    </location>
</feature>
<gene>
    <name evidence="3" type="ORF">HYPSUDRAFT_319870</name>
</gene>
<dbReference type="InterPro" id="IPR001849">
    <property type="entry name" value="PH_domain"/>
</dbReference>
<dbReference type="InterPro" id="IPR011993">
    <property type="entry name" value="PH-like_dom_sf"/>
</dbReference>
<sequence length="607" mass="67366">MTAYPQPSTSHWESRNGYTPPPRFQQLRARDSQQQLYQQQRQSYYNQGSVQQTQQQEPPQDRPASTGQISDMSHTRSPSFFGFNRNKQANNSRPDLQPQRSLSPSSNIPSSPNSFPSVSVAAMQAPPPSTQNNAFGTQPPQQANPLSPQHQFNQQQPLPPIPPQQPQPQQPQAQPYQGGVQNAGQLSTNSQPNATPAGPVQEKAAAAAPAPPPLHPEIRSVVQLTIAHAHKIYFSGPLVRRLERQPDGQKPHKDDGWTEVWAQLGGTTLSVWDMKEIQEASKQGREVPPSYINVTDAFVQVLGSVTVPPTPTAPSKRYSNVITLNTAGSNLLLFSCPSTSALLSWAASLRLAAWEKSRLEEIYTAHLIRITLTARDVPTTLVHGKTEGWARIRIAGQTDWKRVWFVVQEGNEFSEMGTSDHASASTMKKKRMSNLFSSKDHNAAQAGPAKPLVSMYLSPKPKDRKKPLLTVHDVTQAFGVYPERPELINRSTLIKIEGKFGDHELAGTLRQLEGWLLAMPELEANATGQAAEMLKWIVGESLSYMDAVFRRSMTLKRIALHDAFQLYGRPEAWTWDPRDPASLMFGYPVGPQKESSKRWILGTSVLQ</sequence>
<dbReference type="Pfam" id="PF25381">
    <property type="entry name" value="PH_26"/>
    <property type="match status" value="1"/>
</dbReference>
<feature type="compositionally biased region" description="Polar residues" evidence="1">
    <location>
        <begin position="65"/>
        <end position="78"/>
    </location>
</feature>
<reference evidence="4" key="1">
    <citation type="submission" date="2014-04" db="EMBL/GenBank/DDBJ databases">
        <title>Evolutionary Origins and Diversification of the Mycorrhizal Mutualists.</title>
        <authorList>
            <consortium name="DOE Joint Genome Institute"/>
            <consortium name="Mycorrhizal Genomics Consortium"/>
            <person name="Kohler A."/>
            <person name="Kuo A."/>
            <person name="Nagy L.G."/>
            <person name="Floudas D."/>
            <person name="Copeland A."/>
            <person name="Barry K.W."/>
            <person name="Cichocki N."/>
            <person name="Veneault-Fourrey C."/>
            <person name="LaButti K."/>
            <person name="Lindquist E.A."/>
            <person name="Lipzen A."/>
            <person name="Lundell T."/>
            <person name="Morin E."/>
            <person name="Murat C."/>
            <person name="Riley R."/>
            <person name="Ohm R."/>
            <person name="Sun H."/>
            <person name="Tunlid A."/>
            <person name="Henrissat B."/>
            <person name="Grigoriev I.V."/>
            <person name="Hibbett D.S."/>
            <person name="Martin F."/>
        </authorList>
    </citation>
    <scope>NUCLEOTIDE SEQUENCE [LARGE SCALE GENOMIC DNA]</scope>
    <source>
        <strain evidence="4">FD-334 SS-4</strain>
    </source>
</reference>
<feature type="compositionally biased region" description="Polar residues" evidence="1">
    <location>
        <begin position="179"/>
        <end position="194"/>
    </location>
</feature>
<feature type="domain" description="PH" evidence="2">
    <location>
        <begin position="232"/>
        <end position="356"/>
    </location>
</feature>
<dbReference type="OMA" id="WEMEAIN"/>
<organism evidence="3 4">
    <name type="scientific">Hypholoma sublateritium (strain FD-334 SS-4)</name>
    <dbReference type="NCBI Taxonomy" id="945553"/>
    <lineage>
        <taxon>Eukaryota</taxon>
        <taxon>Fungi</taxon>
        <taxon>Dikarya</taxon>
        <taxon>Basidiomycota</taxon>
        <taxon>Agaricomycotina</taxon>
        <taxon>Agaricomycetes</taxon>
        <taxon>Agaricomycetidae</taxon>
        <taxon>Agaricales</taxon>
        <taxon>Agaricineae</taxon>
        <taxon>Strophariaceae</taxon>
        <taxon>Hypholoma</taxon>
    </lineage>
</organism>
<evidence type="ECO:0000256" key="1">
    <source>
        <dbReference type="SAM" id="MobiDB-lite"/>
    </source>
</evidence>
<dbReference type="Gene3D" id="2.30.29.30">
    <property type="entry name" value="Pleckstrin-homology domain (PH domain)/Phosphotyrosine-binding domain (PTB)"/>
    <property type="match status" value="1"/>
</dbReference>
<feature type="compositionally biased region" description="Low complexity" evidence="1">
    <location>
        <begin position="196"/>
        <end position="208"/>
    </location>
</feature>
<dbReference type="Proteomes" id="UP000054270">
    <property type="component" value="Unassembled WGS sequence"/>
</dbReference>